<dbReference type="Proteomes" id="UP000824469">
    <property type="component" value="Unassembled WGS sequence"/>
</dbReference>
<accession>A0AA38CQB6</accession>
<dbReference type="EMBL" id="JAHRHJ020000009">
    <property type="protein sequence ID" value="KAH9302578.1"/>
    <property type="molecule type" value="Genomic_DNA"/>
</dbReference>
<gene>
    <name evidence="1" type="ORF">KI387_014161</name>
</gene>
<feature type="non-terminal residue" evidence="1">
    <location>
        <position position="94"/>
    </location>
</feature>
<sequence>KSDAGQYEYKCKSTKVKKSGITPTKKNGGGLRKDQGQSRLEKLNQGHLHKHSAIHKNEQNSPIRSAIEPTVDKIAGPSKSNFKINGAVTFKSER</sequence>
<feature type="non-terminal residue" evidence="1">
    <location>
        <position position="1"/>
    </location>
</feature>
<evidence type="ECO:0000313" key="1">
    <source>
        <dbReference type="EMBL" id="KAH9302578.1"/>
    </source>
</evidence>
<organism evidence="1 2">
    <name type="scientific">Taxus chinensis</name>
    <name type="common">Chinese yew</name>
    <name type="synonym">Taxus wallichiana var. chinensis</name>
    <dbReference type="NCBI Taxonomy" id="29808"/>
    <lineage>
        <taxon>Eukaryota</taxon>
        <taxon>Viridiplantae</taxon>
        <taxon>Streptophyta</taxon>
        <taxon>Embryophyta</taxon>
        <taxon>Tracheophyta</taxon>
        <taxon>Spermatophyta</taxon>
        <taxon>Pinopsida</taxon>
        <taxon>Pinidae</taxon>
        <taxon>Conifers II</taxon>
        <taxon>Cupressales</taxon>
        <taxon>Taxaceae</taxon>
        <taxon>Taxus</taxon>
    </lineage>
</organism>
<reference evidence="1 2" key="1">
    <citation type="journal article" date="2021" name="Nat. Plants">
        <title>The Taxus genome provides insights into paclitaxel biosynthesis.</title>
        <authorList>
            <person name="Xiong X."/>
            <person name="Gou J."/>
            <person name="Liao Q."/>
            <person name="Li Y."/>
            <person name="Zhou Q."/>
            <person name="Bi G."/>
            <person name="Li C."/>
            <person name="Du R."/>
            <person name="Wang X."/>
            <person name="Sun T."/>
            <person name="Guo L."/>
            <person name="Liang H."/>
            <person name="Lu P."/>
            <person name="Wu Y."/>
            <person name="Zhang Z."/>
            <person name="Ro D.K."/>
            <person name="Shang Y."/>
            <person name="Huang S."/>
            <person name="Yan J."/>
        </authorList>
    </citation>
    <scope>NUCLEOTIDE SEQUENCE [LARGE SCALE GENOMIC DNA]</scope>
    <source>
        <strain evidence="1">Ta-2019</strain>
    </source>
</reference>
<protein>
    <submittedName>
        <fullName evidence="1">Uncharacterized protein</fullName>
    </submittedName>
</protein>
<dbReference type="AlphaFoldDB" id="A0AA38CQB6"/>
<keyword evidence="2" id="KW-1185">Reference proteome</keyword>
<name>A0AA38CQB6_TAXCH</name>
<evidence type="ECO:0000313" key="2">
    <source>
        <dbReference type="Proteomes" id="UP000824469"/>
    </source>
</evidence>
<comment type="caution">
    <text evidence="1">The sequence shown here is derived from an EMBL/GenBank/DDBJ whole genome shotgun (WGS) entry which is preliminary data.</text>
</comment>
<proteinExistence type="predicted"/>